<evidence type="ECO:0000256" key="3">
    <source>
        <dbReference type="ARBA" id="ARBA00022801"/>
    </source>
</evidence>
<dbReference type="EMBL" id="CP019640">
    <property type="protein sequence ID" value="AQQ53355.1"/>
    <property type="molecule type" value="Genomic_DNA"/>
</dbReference>
<comment type="similarity">
    <text evidence="4">Belongs to the HepT RNase toxin family.</text>
</comment>
<reference evidence="5 6" key="1">
    <citation type="submission" date="2017-02" db="EMBL/GenBank/DDBJ databases">
        <title>The complete genomic sequence of a novel cold adapted crude oil-degrading bacterium Planococcus qaidamina Y42.</title>
        <authorList>
            <person name="Yang R."/>
        </authorList>
    </citation>
    <scope>NUCLEOTIDE SEQUENCE [LARGE SCALE GENOMIC DNA]</scope>
    <source>
        <strain evidence="5 6">Y42</strain>
    </source>
</reference>
<dbReference type="AlphaFoldDB" id="A0A1Q2KYQ5"/>
<organism evidence="5 6">
    <name type="scientific">Planococcus lenghuensis</name>
    <dbReference type="NCBI Taxonomy" id="2213202"/>
    <lineage>
        <taxon>Bacteria</taxon>
        <taxon>Bacillati</taxon>
        <taxon>Bacillota</taxon>
        <taxon>Bacilli</taxon>
        <taxon>Bacillales</taxon>
        <taxon>Caryophanaceae</taxon>
        <taxon>Planococcus</taxon>
    </lineage>
</organism>
<dbReference type="InterPro" id="IPR008201">
    <property type="entry name" value="HepT-like"/>
</dbReference>
<keyword evidence="3" id="KW-0378">Hydrolase</keyword>
<name>A0A1Q2KYQ5_9BACL</name>
<dbReference type="GO" id="GO:0004540">
    <property type="term" value="F:RNA nuclease activity"/>
    <property type="evidence" value="ECO:0007669"/>
    <property type="project" value="InterPro"/>
</dbReference>
<keyword evidence="1" id="KW-1277">Toxin-antitoxin system</keyword>
<evidence type="ECO:0000256" key="4">
    <source>
        <dbReference type="ARBA" id="ARBA00024207"/>
    </source>
</evidence>
<keyword evidence="2" id="KW-0540">Nuclease</keyword>
<dbReference type="Gene3D" id="1.20.120.580">
    <property type="entry name" value="bsu32300-like"/>
    <property type="match status" value="1"/>
</dbReference>
<evidence type="ECO:0000256" key="2">
    <source>
        <dbReference type="ARBA" id="ARBA00022722"/>
    </source>
</evidence>
<dbReference type="Pfam" id="PF01934">
    <property type="entry name" value="HepT-like"/>
    <property type="match status" value="1"/>
</dbReference>
<dbReference type="NCBIfam" id="NF047751">
    <property type="entry name" value="HepT_toxin"/>
    <property type="match status" value="1"/>
</dbReference>
<keyword evidence="6" id="KW-1185">Reference proteome</keyword>
<proteinExistence type="inferred from homology"/>
<dbReference type="KEGG" id="pmar:B0X71_09875"/>
<accession>A0A1Q2KYQ5</accession>
<dbReference type="InterPro" id="IPR037038">
    <property type="entry name" value="HepT-like_sf"/>
</dbReference>
<gene>
    <name evidence="5" type="ORF">B0X71_09875</name>
</gene>
<sequence>MRNDVILSKINIIERCLKRIHEVYEGNPGNLMDFTKQDSIVLNIQRACEASIDLSMHIVAEKRLGIPQTSRDAFELLQQNQIISTGTTKQMKAMVGFRNVAVHNYEEISMVILQKVIELHLADLRKFTEEILSYQE</sequence>
<dbReference type="Proteomes" id="UP000188184">
    <property type="component" value="Chromosome"/>
</dbReference>
<evidence type="ECO:0000256" key="1">
    <source>
        <dbReference type="ARBA" id="ARBA00022649"/>
    </source>
</evidence>
<dbReference type="OrthoDB" id="9796612at2"/>
<dbReference type="GO" id="GO:0016787">
    <property type="term" value="F:hydrolase activity"/>
    <property type="evidence" value="ECO:0007669"/>
    <property type="project" value="UniProtKB-KW"/>
</dbReference>
<dbReference type="RefSeq" id="WP_077589242.1">
    <property type="nucleotide sequence ID" value="NZ_CP019640.1"/>
</dbReference>
<evidence type="ECO:0000313" key="5">
    <source>
        <dbReference type="EMBL" id="AQQ53355.1"/>
    </source>
</evidence>
<dbReference type="PANTHER" id="PTHR33397">
    <property type="entry name" value="UPF0331 PROTEIN YUTE"/>
    <property type="match status" value="1"/>
</dbReference>
<protein>
    <recommendedName>
        <fullName evidence="7">DUF86 domain-containing protein</fullName>
    </recommendedName>
</protein>
<evidence type="ECO:0000313" key="6">
    <source>
        <dbReference type="Proteomes" id="UP000188184"/>
    </source>
</evidence>
<evidence type="ECO:0008006" key="7">
    <source>
        <dbReference type="Google" id="ProtNLM"/>
    </source>
</evidence>
<dbReference type="PANTHER" id="PTHR33397:SF3">
    <property type="entry name" value="MRNA NUCLEASE HEPT"/>
    <property type="match status" value="1"/>
</dbReference>
<dbReference type="GO" id="GO:0110001">
    <property type="term" value="C:toxin-antitoxin complex"/>
    <property type="evidence" value="ECO:0007669"/>
    <property type="project" value="InterPro"/>
</dbReference>
<dbReference type="InterPro" id="IPR052379">
    <property type="entry name" value="Type_VII_TA_RNase"/>
</dbReference>